<keyword evidence="2" id="KW-1185">Reference proteome</keyword>
<name>A0AA88IS10_CHASR</name>
<evidence type="ECO:0000313" key="2">
    <source>
        <dbReference type="Proteomes" id="UP001187415"/>
    </source>
</evidence>
<evidence type="ECO:0000313" key="1">
    <source>
        <dbReference type="EMBL" id="KAK2818737.1"/>
    </source>
</evidence>
<protein>
    <submittedName>
        <fullName evidence="1">Uncharacterized protein</fullName>
    </submittedName>
</protein>
<organism evidence="1 2">
    <name type="scientific">Channa striata</name>
    <name type="common">Snakehead murrel</name>
    <name type="synonym">Ophicephalus striatus</name>
    <dbReference type="NCBI Taxonomy" id="64152"/>
    <lineage>
        <taxon>Eukaryota</taxon>
        <taxon>Metazoa</taxon>
        <taxon>Chordata</taxon>
        <taxon>Craniata</taxon>
        <taxon>Vertebrata</taxon>
        <taxon>Euteleostomi</taxon>
        <taxon>Actinopterygii</taxon>
        <taxon>Neopterygii</taxon>
        <taxon>Teleostei</taxon>
        <taxon>Neoteleostei</taxon>
        <taxon>Acanthomorphata</taxon>
        <taxon>Anabantaria</taxon>
        <taxon>Anabantiformes</taxon>
        <taxon>Channoidei</taxon>
        <taxon>Channidae</taxon>
        <taxon>Channa</taxon>
    </lineage>
</organism>
<comment type="caution">
    <text evidence="1">The sequence shown here is derived from an EMBL/GenBank/DDBJ whole genome shotgun (WGS) entry which is preliminary data.</text>
</comment>
<gene>
    <name evidence="1" type="ORF">Q5P01_024298</name>
</gene>
<dbReference type="Proteomes" id="UP001187415">
    <property type="component" value="Unassembled WGS sequence"/>
</dbReference>
<accession>A0AA88IS10</accession>
<sequence>MENKFIQTFFEVLDIKDRCASLQELATLIILEVKEVINSALHSLKEPTKPIKGRITPPNRVSAMVKHVLEILKTFGAKIKTFCTSVPYSEGGRTVFTGDMKEKLEVIDDSGITQEATDTSMESGASVSEISRAVQEAIRQELTESIDPLLDELSDTDYSLLQSESSQEIRIAADEIAKLFVKETDSLKQYGSAAPSPNIQKKYITCMDKIVSKIKTFFAKMFAKSSVQSILAHLRSDLKKGPKAESKESIRSLADRVESLILTEGGGEDKGESQVFEFSRFKNVFSGEIPTITEELTNLFHSHFQQGAPLDSGAYTTIKNRICCYLGLTNWWLNNEVNNFCEKVILALMKTLPLARTPFPKIILEKIGTLAVSDTAHEEAQRFSEVQMEIRKTHLRVVIEMLLTRTYNNAKVSHEIGNPEDLIRHLLEKIWAELEGLDFEIRIETMSQLSKAIFKNLCEKIECPLMLLALTAGGRRIAACLDRQLLLSLVLSSNSGALSAVRLS</sequence>
<reference evidence="1" key="1">
    <citation type="submission" date="2023-07" db="EMBL/GenBank/DDBJ databases">
        <title>Chromosome-level Genome Assembly of Striped Snakehead (Channa striata).</title>
        <authorList>
            <person name="Liu H."/>
        </authorList>
    </citation>
    <scope>NUCLEOTIDE SEQUENCE</scope>
    <source>
        <strain evidence="1">Gz</strain>
        <tissue evidence="1">Muscle</tissue>
    </source>
</reference>
<dbReference type="EMBL" id="JAUPFM010000020">
    <property type="protein sequence ID" value="KAK2818737.1"/>
    <property type="molecule type" value="Genomic_DNA"/>
</dbReference>
<dbReference type="AlphaFoldDB" id="A0AA88IS10"/>
<proteinExistence type="predicted"/>